<evidence type="ECO:0000256" key="1">
    <source>
        <dbReference type="SAM" id="Phobius"/>
    </source>
</evidence>
<dbReference type="AlphaFoldDB" id="A0A2P2R0V7"/>
<feature type="transmembrane region" description="Helical" evidence="1">
    <location>
        <begin position="6"/>
        <end position="26"/>
    </location>
</feature>
<organism evidence="2">
    <name type="scientific">Rhizophora mucronata</name>
    <name type="common">Asiatic mangrove</name>
    <dbReference type="NCBI Taxonomy" id="61149"/>
    <lineage>
        <taxon>Eukaryota</taxon>
        <taxon>Viridiplantae</taxon>
        <taxon>Streptophyta</taxon>
        <taxon>Embryophyta</taxon>
        <taxon>Tracheophyta</taxon>
        <taxon>Spermatophyta</taxon>
        <taxon>Magnoliopsida</taxon>
        <taxon>eudicotyledons</taxon>
        <taxon>Gunneridae</taxon>
        <taxon>Pentapetalae</taxon>
        <taxon>rosids</taxon>
        <taxon>fabids</taxon>
        <taxon>Malpighiales</taxon>
        <taxon>Rhizophoraceae</taxon>
        <taxon>Rhizophora</taxon>
    </lineage>
</organism>
<keyword evidence="1" id="KW-0812">Transmembrane</keyword>
<dbReference type="EMBL" id="GGEC01092405">
    <property type="protein sequence ID" value="MBX72889.1"/>
    <property type="molecule type" value="Transcribed_RNA"/>
</dbReference>
<evidence type="ECO:0000313" key="2">
    <source>
        <dbReference type="EMBL" id="MBX72889.1"/>
    </source>
</evidence>
<accession>A0A2P2R0V7</accession>
<sequence>MNFKIFIFGSFNSIMCLYMIFLRCWIGNFGSFGFWFSCAGSGKERWGFWWLFSFKGVGGF</sequence>
<proteinExistence type="predicted"/>
<name>A0A2P2R0V7_RHIMU</name>
<reference evidence="2" key="1">
    <citation type="submission" date="2018-02" db="EMBL/GenBank/DDBJ databases">
        <title>Rhizophora mucronata_Transcriptome.</title>
        <authorList>
            <person name="Meera S.P."/>
            <person name="Sreeshan A."/>
            <person name="Augustine A."/>
        </authorList>
    </citation>
    <scope>NUCLEOTIDE SEQUENCE</scope>
    <source>
        <tissue evidence="2">Leaf</tissue>
    </source>
</reference>
<keyword evidence="1" id="KW-0472">Membrane</keyword>
<protein>
    <submittedName>
        <fullName evidence="2">Uncharacterized protein</fullName>
    </submittedName>
</protein>
<keyword evidence="1" id="KW-1133">Transmembrane helix</keyword>